<keyword evidence="8 10" id="KW-0786">Thiamine pyrophosphate</keyword>
<evidence type="ECO:0000256" key="7">
    <source>
        <dbReference type="ARBA" id="ARBA00022977"/>
    </source>
</evidence>
<dbReference type="InterPro" id="IPR033248">
    <property type="entry name" value="Transketolase_C"/>
</dbReference>
<dbReference type="CDD" id="cd07033">
    <property type="entry name" value="TPP_PYR_DXS_TK_like"/>
    <property type="match status" value="1"/>
</dbReference>
<dbReference type="GO" id="GO:0008661">
    <property type="term" value="F:1-deoxy-D-xylulose-5-phosphate synthase activity"/>
    <property type="evidence" value="ECO:0007669"/>
    <property type="project" value="UniProtKB-EC"/>
</dbReference>
<dbReference type="SUPFAM" id="SSF52518">
    <property type="entry name" value="Thiamin diphosphate-binding fold (THDP-binding)"/>
    <property type="match status" value="2"/>
</dbReference>
<dbReference type="SMART" id="SM00861">
    <property type="entry name" value="Transket_pyr"/>
    <property type="match status" value="1"/>
</dbReference>
<comment type="caution">
    <text evidence="12">The sequence shown here is derived from an EMBL/GenBank/DDBJ whole genome shotgun (WGS) entry which is preliminary data.</text>
</comment>
<evidence type="ECO:0000259" key="11">
    <source>
        <dbReference type="SMART" id="SM00861"/>
    </source>
</evidence>
<accession>A0ABT8X309</accession>
<comment type="caution">
    <text evidence="10">Lacks conserved residue(s) required for the propagation of feature annotation.</text>
</comment>
<proteinExistence type="inferred from homology"/>
<keyword evidence="9 10" id="KW-0414">Isoprene biosynthesis</keyword>
<gene>
    <name evidence="10 12" type="primary">dxs</name>
    <name evidence="12" type="ORF">Q4Q39_12575</name>
</gene>
<keyword evidence="13" id="KW-1185">Reference proteome</keyword>
<feature type="binding site" evidence="10">
    <location>
        <begin position="115"/>
        <end position="117"/>
    </location>
    <ligand>
        <name>thiamine diphosphate</name>
        <dbReference type="ChEBI" id="CHEBI:58937"/>
    </ligand>
</feature>
<reference evidence="12" key="1">
    <citation type="submission" date="2023-07" db="EMBL/GenBank/DDBJ databases">
        <title>Two novel species in the genus Flavivirga.</title>
        <authorList>
            <person name="Kwon K."/>
        </authorList>
    </citation>
    <scope>NUCLEOTIDE SEQUENCE</scope>
    <source>
        <strain evidence="12">KACC 14157</strain>
    </source>
</reference>
<feature type="binding site" evidence="10">
    <location>
        <position position="176"/>
    </location>
    <ligand>
        <name>Mg(2+)</name>
        <dbReference type="ChEBI" id="CHEBI:18420"/>
    </ligand>
</feature>
<feature type="domain" description="Transketolase-like pyrimidine-binding" evidence="11">
    <location>
        <begin position="283"/>
        <end position="448"/>
    </location>
</feature>
<evidence type="ECO:0000256" key="9">
    <source>
        <dbReference type="ARBA" id="ARBA00023229"/>
    </source>
</evidence>
<evidence type="ECO:0000313" key="12">
    <source>
        <dbReference type="EMBL" id="MDO5988242.1"/>
    </source>
</evidence>
<evidence type="ECO:0000256" key="4">
    <source>
        <dbReference type="ARBA" id="ARBA00022679"/>
    </source>
</evidence>
<comment type="pathway">
    <text evidence="1 10">Metabolic intermediate biosynthesis; 1-deoxy-D-xylulose 5-phosphate biosynthesis; 1-deoxy-D-xylulose 5-phosphate from D-glyceraldehyde 3-phosphate and pyruvate: step 1/1.</text>
</comment>
<dbReference type="PROSITE" id="PS00802">
    <property type="entry name" value="TRANSKETOLASE_2"/>
    <property type="match status" value="1"/>
</dbReference>
<dbReference type="EMBL" id="JAUOEM010000004">
    <property type="protein sequence ID" value="MDO5988242.1"/>
    <property type="molecule type" value="Genomic_DNA"/>
</dbReference>
<dbReference type="PANTHER" id="PTHR43322:SF5">
    <property type="entry name" value="1-DEOXY-D-XYLULOSE-5-PHOSPHATE SYNTHASE, CHLOROPLASTIC"/>
    <property type="match status" value="1"/>
</dbReference>
<dbReference type="Gene3D" id="3.40.50.970">
    <property type="match status" value="2"/>
</dbReference>
<evidence type="ECO:0000313" key="13">
    <source>
        <dbReference type="Proteomes" id="UP001176891"/>
    </source>
</evidence>
<dbReference type="InterPro" id="IPR005475">
    <property type="entry name" value="Transketolase-like_Pyr-bd"/>
</dbReference>
<evidence type="ECO:0000256" key="3">
    <source>
        <dbReference type="ARBA" id="ARBA00011738"/>
    </source>
</evidence>
<dbReference type="Pfam" id="PF02779">
    <property type="entry name" value="Transket_pyr"/>
    <property type="match status" value="1"/>
</dbReference>
<evidence type="ECO:0000256" key="5">
    <source>
        <dbReference type="ARBA" id="ARBA00022723"/>
    </source>
</evidence>
<feature type="binding site" evidence="10">
    <location>
        <position position="334"/>
    </location>
    <ligand>
        <name>thiamine diphosphate</name>
        <dbReference type="ChEBI" id="CHEBI:58937"/>
    </ligand>
</feature>
<evidence type="ECO:0000256" key="6">
    <source>
        <dbReference type="ARBA" id="ARBA00022842"/>
    </source>
</evidence>
<dbReference type="InterPro" id="IPR009014">
    <property type="entry name" value="Transketo_C/PFOR_II"/>
</dbReference>
<protein>
    <recommendedName>
        <fullName evidence="10">1-deoxy-D-xylulose-5-phosphate synthase</fullName>
        <ecNumber evidence="10">2.2.1.7</ecNumber>
    </recommendedName>
    <alternativeName>
        <fullName evidence="10">1-deoxyxylulose-5-phosphate synthase</fullName>
        <shortName evidence="10">DXP synthase</shortName>
        <shortName evidence="10">DXPS</shortName>
    </alternativeName>
</protein>
<keyword evidence="7 10" id="KW-0784">Thiamine biosynthesis</keyword>
<evidence type="ECO:0000256" key="8">
    <source>
        <dbReference type="ARBA" id="ARBA00023052"/>
    </source>
</evidence>
<evidence type="ECO:0000256" key="2">
    <source>
        <dbReference type="ARBA" id="ARBA00011081"/>
    </source>
</evidence>
<dbReference type="HAMAP" id="MF_00315">
    <property type="entry name" value="DXP_synth"/>
    <property type="match status" value="1"/>
</dbReference>
<comment type="catalytic activity">
    <reaction evidence="10">
        <text>D-glyceraldehyde 3-phosphate + pyruvate + H(+) = 1-deoxy-D-xylulose 5-phosphate + CO2</text>
        <dbReference type="Rhea" id="RHEA:12605"/>
        <dbReference type="ChEBI" id="CHEBI:15361"/>
        <dbReference type="ChEBI" id="CHEBI:15378"/>
        <dbReference type="ChEBI" id="CHEBI:16526"/>
        <dbReference type="ChEBI" id="CHEBI:57792"/>
        <dbReference type="ChEBI" id="CHEBI:59776"/>
        <dbReference type="EC" id="2.2.1.7"/>
    </reaction>
</comment>
<feature type="binding site" evidence="10">
    <location>
        <begin position="148"/>
        <end position="149"/>
    </location>
    <ligand>
        <name>thiamine diphosphate</name>
        <dbReference type="ChEBI" id="CHEBI:58937"/>
    </ligand>
</feature>
<dbReference type="Gene3D" id="3.40.50.920">
    <property type="match status" value="1"/>
</dbReference>
<evidence type="ECO:0000256" key="1">
    <source>
        <dbReference type="ARBA" id="ARBA00004980"/>
    </source>
</evidence>
<dbReference type="InterPro" id="IPR020826">
    <property type="entry name" value="Transketolase_BS"/>
</dbReference>
<name>A0ABT8X309_9FLAO</name>
<keyword evidence="6 10" id="KW-0460">Magnesium</keyword>
<dbReference type="SUPFAM" id="SSF52922">
    <property type="entry name" value="TK C-terminal domain-like"/>
    <property type="match status" value="1"/>
</dbReference>
<comment type="similarity">
    <text evidence="2 10">Belongs to the transketolase family. DXPS subfamily.</text>
</comment>
<feature type="binding site" evidence="10">
    <location>
        <position position="147"/>
    </location>
    <ligand>
        <name>Mg(2+)</name>
        <dbReference type="ChEBI" id="CHEBI:18420"/>
    </ligand>
</feature>
<evidence type="ECO:0000256" key="10">
    <source>
        <dbReference type="HAMAP-Rule" id="MF_00315"/>
    </source>
</evidence>
<feature type="binding site" evidence="10">
    <location>
        <position position="176"/>
    </location>
    <ligand>
        <name>thiamine diphosphate</name>
        <dbReference type="ChEBI" id="CHEBI:58937"/>
    </ligand>
</feature>
<keyword evidence="4 10" id="KW-0808">Transferase</keyword>
<dbReference type="RefSeq" id="WP_303282846.1">
    <property type="nucleotide sequence ID" value="NZ_BAABCZ010000009.1"/>
</dbReference>
<dbReference type="EC" id="2.2.1.7" evidence="10"/>
<dbReference type="CDD" id="cd02007">
    <property type="entry name" value="TPP_DXS"/>
    <property type="match status" value="1"/>
</dbReference>
<dbReference type="NCBIfam" id="NF003933">
    <property type="entry name" value="PRK05444.2-2"/>
    <property type="match status" value="1"/>
</dbReference>
<dbReference type="InterPro" id="IPR005477">
    <property type="entry name" value="Dxylulose-5-P_synthase"/>
</dbReference>
<feature type="binding site" evidence="10">
    <location>
        <position position="74"/>
    </location>
    <ligand>
        <name>thiamine diphosphate</name>
        <dbReference type="ChEBI" id="CHEBI:58937"/>
    </ligand>
</feature>
<comment type="cofactor">
    <cofactor evidence="10">
        <name>Mg(2+)</name>
        <dbReference type="ChEBI" id="CHEBI:18420"/>
    </cofactor>
    <text evidence="10">Binds 1 Mg(2+) ion per subunit.</text>
</comment>
<dbReference type="PANTHER" id="PTHR43322">
    <property type="entry name" value="1-D-DEOXYXYLULOSE 5-PHOSPHATE SYNTHASE-RELATED"/>
    <property type="match status" value="1"/>
</dbReference>
<dbReference type="Pfam" id="PF02780">
    <property type="entry name" value="Transketolase_C"/>
    <property type="match status" value="1"/>
</dbReference>
<dbReference type="Pfam" id="PF13292">
    <property type="entry name" value="DXP_synthase_N"/>
    <property type="match status" value="1"/>
</dbReference>
<dbReference type="NCBIfam" id="TIGR00204">
    <property type="entry name" value="dxs"/>
    <property type="match status" value="1"/>
</dbReference>
<comment type="function">
    <text evidence="10">Catalyzes the acyloin condensation reaction between C atoms 2 and 3 of pyruvate and glyceraldehyde 3-phosphate to yield 1-deoxy-D-xylulose-5-phosphate (DXP).</text>
</comment>
<dbReference type="InterPro" id="IPR029061">
    <property type="entry name" value="THDP-binding"/>
</dbReference>
<comment type="subunit">
    <text evidence="3 10">Homodimer.</text>
</comment>
<organism evidence="12 13">
    <name type="scientific">Flavivirga amylovorans</name>
    <dbReference type="NCBI Taxonomy" id="870486"/>
    <lineage>
        <taxon>Bacteria</taxon>
        <taxon>Pseudomonadati</taxon>
        <taxon>Bacteroidota</taxon>
        <taxon>Flavobacteriia</taxon>
        <taxon>Flavobacteriales</taxon>
        <taxon>Flavobacteriaceae</taxon>
        <taxon>Flavivirga</taxon>
    </lineage>
</organism>
<comment type="cofactor">
    <cofactor evidence="10">
        <name>thiamine diphosphate</name>
        <dbReference type="ChEBI" id="CHEBI:58937"/>
    </cofactor>
    <text evidence="10">Binds 1 thiamine pyrophosphate per subunit.</text>
</comment>
<sequence>MQELLNTINSPKALRLLNQKDLPQLANELREFIINVVATKEGHLGASLGVVELTIALHYIFNTPNDQLIWDVGHQAYGHKILTGRKDIFHTNRQIGGLSGFPKRGESDYDAFGVGHSSTSISAALGMAIASQLKGDTKKQHIAIIGDASIASGMAFEGLNHAGVTDTNLLVILNDNAIGIDPSVGALKQYLTNVKKGTQKQDNIFEALNFDYSGPIDGHDIDLIISELKRLKTIKGPKFLHLITTKGKGLKQAEEDQVKYHAPGKFNAQTGDLIVKSEIVQPPKYQDVFGHTIVELAKQNKSIVGITPAMPTGSSLKYMMDEIPERAFDVGIAEQHAVTLAAGMATQGLVPFCNIYSTFLQRAYDQVIHDVALQKLPVIFCLDRAGLVGEDGATHHGVYDLSYLRCIPNLIIFSPRNEIELRNIMYTVQLNLEQPIAIRYPRGRGITIDWEQPFSKIEIGKGIRLKKGTNIAILSIGAIAKNVSEAIQKCNTPQDIAHYDMRFVKPLDENLLHDIFTTYKTIVTIEDNAIKGGFGSAILEFAAANNYKSTINVLGLPDNFIEHGSVNKLQESIGLDAESLTHYINQALL</sequence>
<keyword evidence="5 10" id="KW-0479">Metal-binding</keyword>
<dbReference type="Proteomes" id="UP001176891">
    <property type="component" value="Unassembled WGS sequence"/>
</dbReference>